<keyword evidence="2" id="KW-1185">Reference proteome</keyword>
<evidence type="ECO:0000313" key="1">
    <source>
        <dbReference type="EMBL" id="KKA16606.1"/>
    </source>
</evidence>
<gene>
    <name evidence="1" type="ORF">T310_9786</name>
</gene>
<reference evidence="1 2" key="1">
    <citation type="submission" date="2015-04" db="EMBL/GenBank/DDBJ databases">
        <authorList>
            <person name="Heijne W.H."/>
            <person name="Fedorova N.D."/>
            <person name="Nierman W.C."/>
            <person name="Vollebregt A.W."/>
            <person name="Zhao Z."/>
            <person name="Wu L."/>
            <person name="Kumar M."/>
            <person name="Stam H."/>
            <person name="van den Berg M.A."/>
            <person name="Pel H.J."/>
        </authorList>
    </citation>
    <scope>NUCLEOTIDE SEQUENCE [LARGE SCALE GENOMIC DNA]</scope>
    <source>
        <strain evidence="1 2">CBS 393.64</strain>
    </source>
</reference>
<name>A0A0F4YF86_RASE3</name>
<dbReference type="GeneID" id="25321716"/>
<dbReference type="AlphaFoldDB" id="A0A0F4YF86"/>
<comment type="caution">
    <text evidence="1">The sequence shown here is derived from an EMBL/GenBank/DDBJ whole genome shotgun (WGS) entry which is preliminary data.</text>
</comment>
<proteinExistence type="predicted"/>
<evidence type="ECO:0000313" key="2">
    <source>
        <dbReference type="Proteomes" id="UP000053958"/>
    </source>
</evidence>
<dbReference type="OrthoDB" id="1668230at2759"/>
<feature type="non-terminal residue" evidence="1">
    <location>
        <position position="1"/>
    </location>
</feature>
<dbReference type="EMBL" id="LASV01000750">
    <property type="protein sequence ID" value="KKA16606.1"/>
    <property type="molecule type" value="Genomic_DNA"/>
</dbReference>
<protein>
    <submittedName>
        <fullName evidence="1">Uncharacterized protein</fullName>
    </submittedName>
</protein>
<sequence length="176" mass="19872">DSTTQGKTKIAQFTPNFSLSISQDTTTIVSSGEHGQPSQTEYSRMINQSQQLSCDPYDNLPVVGIGLTGVILKIDEDRVVKIAKVYPLEHLPEPDRSNMEYINDINRNTLKHEIRVYECLLMSSKFQRNMCVSVAVMPMFVVMRFARYVPVSQGTPYCFRASSSTVKSGLRIIVWL</sequence>
<accession>A0A0F4YF86</accession>
<dbReference type="RefSeq" id="XP_013323218.1">
    <property type="nucleotide sequence ID" value="XM_013467764.1"/>
</dbReference>
<dbReference type="STRING" id="1408163.A0A0F4YF86"/>
<dbReference type="Proteomes" id="UP000053958">
    <property type="component" value="Unassembled WGS sequence"/>
</dbReference>
<organism evidence="1 2">
    <name type="scientific">Rasamsonia emersonii (strain ATCC 16479 / CBS 393.64 / IMI 116815)</name>
    <dbReference type="NCBI Taxonomy" id="1408163"/>
    <lineage>
        <taxon>Eukaryota</taxon>
        <taxon>Fungi</taxon>
        <taxon>Dikarya</taxon>
        <taxon>Ascomycota</taxon>
        <taxon>Pezizomycotina</taxon>
        <taxon>Eurotiomycetes</taxon>
        <taxon>Eurotiomycetidae</taxon>
        <taxon>Eurotiales</taxon>
        <taxon>Trichocomaceae</taxon>
        <taxon>Rasamsonia</taxon>
    </lineage>
</organism>